<dbReference type="PANTHER" id="PTHR21277:SF5">
    <property type="entry name" value="TRANSCRIPTIONAL ADAPTER 1"/>
    <property type="match status" value="1"/>
</dbReference>
<sequence>MQPPHQHSRINLAELKAQIVRKLGLEGSKQYFYYLNRFLGLKLSKVEFNKICLRLLGRENIPLHNLFIRSILKNACSAKVPPQVSHEDEVLKHSTQVSDKEIPSDGHQLYGSHAAITQATGSPGLSNGGDMLSVSPRKARTVFRDRRTGERRSALGLNGKTSIASQQLPATQSSDFNVIYENGHLDTSDIGKLVHHQGLKQHEENERVVSGPHPAKLSEVNRSSDGPSSVHSMDQTELLVRHNTKEVSASSPLRAPLGIPLCPVSIGGAQRSLLLTNSSRCTSTFDDGALLDSLKLREHMEHVASARGLEGVSVECASILNLGLDSYMKYLISSCIELVGVRSEDKLTMNNRHKHQAYMTLVNGVRPGHQYQMQGSGRPFEVQEHRTCCPISLQDFRIAMELNPQQLGENWPLLLEKICTHSFEE</sequence>
<feature type="region of interest" description="Disordered" evidence="5">
    <location>
        <begin position="203"/>
        <end position="231"/>
    </location>
</feature>
<evidence type="ECO:0000256" key="2">
    <source>
        <dbReference type="ARBA" id="ARBA00023015"/>
    </source>
</evidence>
<evidence type="ECO:0000256" key="4">
    <source>
        <dbReference type="ARBA" id="ARBA00023242"/>
    </source>
</evidence>
<evidence type="ECO:0000256" key="1">
    <source>
        <dbReference type="ARBA" id="ARBA00004123"/>
    </source>
</evidence>
<evidence type="ECO:0000256" key="5">
    <source>
        <dbReference type="SAM" id="MobiDB-lite"/>
    </source>
</evidence>
<dbReference type="GO" id="GO:0000124">
    <property type="term" value="C:SAGA complex"/>
    <property type="evidence" value="ECO:0007669"/>
    <property type="project" value="UniProtKB-ARBA"/>
</dbReference>
<accession>A0AAD2E3J8</accession>
<dbReference type="AlphaFoldDB" id="A0AAD2E3J8"/>
<dbReference type="PANTHER" id="PTHR21277">
    <property type="entry name" value="TRANSCRIPTIONAL ADAPTER 1"/>
    <property type="match status" value="1"/>
</dbReference>
<dbReference type="GO" id="GO:0005634">
    <property type="term" value="C:nucleus"/>
    <property type="evidence" value="ECO:0007669"/>
    <property type="project" value="UniProtKB-SubCell"/>
</dbReference>
<name>A0AAD2E3J8_9LAMI</name>
<keyword evidence="4" id="KW-0539">Nucleus</keyword>
<proteinExistence type="predicted"/>
<keyword evidence="3" id="KW-0804">Transcription</keyword>
<protein>
    <recommendedName>
        <fullName evidence="8">Transcriptional coactivator Hfi1/Transcriptional adapter 1</fullName>
    </recommendedName>
</protein>
<keyword evidence="7" id="KW-1185">Reference proteome</keyword>
<organism evidence="6 7">
    <name type="scientific">Fraxinus pennsylvanica</name>
    <dbReference type="NCBI Taxonomy" id="56036"/>
    <lineage>
        <taxon>Eukaryota</taxon>
        <taxon>Viridiplantae</taxon>
        <taxon>Streptophyta</taxon>
        <taxon>Embryophyta</taxon>
        <taxon>Tracheophyta</taxon>
        <taxon>Spermatophyta</taxon>
        <taxon>Magnoliopsida</taxon>
        <taxon>eudicotyledons</taxon>
        <taxon>Gunneridae</taxon>
        <taxon>Pentapetalae</taxon>
        <taxon>asterids</taxon>
        <taxon>lamiids</taxon>
        <taxon>Lamiales</taxon>
        <taxon>Oleaceae</taxon>
        <taxon>Oleeae</taxon>
        <taxon>Fraxinus</taxon>
    </lineage>
</organism>
<dbReference type="GO" id="GO:0003713">
    <property type="term" value="F:transcription coactivator activity"/>
    <property type="evidence" value="ECO:0007669"/>
    <property type="project" value="TreeGrafter"/>
</dbReference>
<dbReference type="InterPro" id="IPR024738">
    <property type="entry name" value="Hfi1/Tada1"/>
</dbReference>
<feature type="compositionally biased region" description="Polar residues" evidence="5">
    <location>
        <begin position="220"/>
        <end position="231"/>
    </location>
</feature>
<dbReference type="Proteomes" id="UP000834106">
    <property type="component" value="Chromosome 13"/>
</dbReference>
<dbReference type="CDD" id="cd22933">
    <property type="entry name" value="HFD_HFI1"/>
    <property type="match status" value="1"/>
</dbReference>
<reference evidence="6" key="1">
    <citation type="submission" date="2023-05" db="EMBL/GenBank/DDBJ databases">
        <authorList>
            <person name="Huff M."/>
        </authorList>
    </citation>
    <scope>NUCLEOTIDE SEQUENCE</scope>
</reference>
<evidence type="ECO:0000256" key="3">
    <source>
        <dbReference type="ARBA" id="ARBA00023163"/>
    </source>
</evidence>
<gene>
    <name evidence="6" type="ORF">FPE_LOCUS21095</name>
</gene>
<evidence type="ECO:0000313" key="7">
    <source>
        <dbReference type="Proteomes" id="UP000834106"/>
    </source>
</evidence>
<evidence type="ECO:0000313" key="6">
    <source>
        <dbReference type="EMBL" id="CAI9773665.1"/>
    </source>
</evidence>
<keyword evidence="2" id="KW-0805">Transcription regulation</keyword>
<dbReference type="Pfam" id="PF12767">
    <property type="entry name" value="SAGA-Tad1"/>
    <property type="match status" value="1"/>
</dbReference>
<evidence type="ECO:0008006" key="8">
    <source>
        <dbReference type="Google" id="ProtNLM"/>
    </source>
</evidence>
<dbReference type="GO" id="GO:0006357">
    <property type="term" value="P:regulation of transcription by RNA polymerase II"/>
    <property type="evidence" value="ECO:0007669"/>
    <property type="project" value="TreeGrafter"/>
</dbReference>
<dbReference type="EMBL" id="OU503048">
    <property type="protein sequence ID" value="CAI9773665.1"/>
    <property type="molecule type" value="Genomic_DNA"/>
</dbReference>
<comment type="subcellular location">
    <subcellularLocation>
        <location evidence="1">Nucleus</location>
    </subcellularLocation>
</comment>